<feature type="compositionally biased region" description="Polar residues" evidence="3">
    <location>
        <begin position="456"/>
        <end position="481"/>
    </location>
</feature>
<evidence type="ECO:0000256" key="1">
    <source>
        <dbReference type="ARBA" id="ARBA00007761"/>
    </source>
</evidence>
<feature type="compositionally biased region" description="Polar residues" evidence="3">
    <location>
        <begin position="488"/>
        <end position="499"/>
    </location>
</feature>
<dbReference type="Pfam" id="PF00018">
    <property type="entry name" value="SH3_1"/>
    <property type="match status" value="1"/>
</dbReference>
<dbReference type="SMART" id="SM00326">
    <property type="entry name" value="SH3"/>
    <property type="match status" value="1"/>
</dbReference>
<evidence type="ECO:0000313" key="5">
    <source>
        <dbReference type="EMBL" id="WOO84904.1"/>
    </source>
</evidence>
<protein>
    <submittedName>
        <fullName evidence="5">SH3 domain-containing protein</fullName>
    </submittedName>
</protein>
<evidence type="ECO:0000256" key="3">
    <source>
        <dbReference type="SAM" id="MobiDB-lite"/>
    </source>
</evidence>
<evidence type="ECO:0000313" key="6">
    <source>
        <dbReference type="Proteomes" id="UP000827549"/>
    </source>
</evidence>
<feature type="domain" description="SH3" evidence="4">
    <location>
        <begin position="591"/>
        <end position="649"/>
    </location>
</feature>
<feature type="compositionally biased region" description="Low complexity" evidence="3">
    <location>
        <begin position="316"/>
        <end position="326"/>
    </location>
</feature>
<comment type="similarity">
    <text evidence="1">Belongs to the SH3YL1 family.</text>
</comment>
<dbReference type="InterPro" id="IPR001452">
    <property type="entry name" value="SH3_domain"/>
</dbReference>
<keyword evidence="2" id="KW-0728">SH3 domain</keyword>
<dbReference type="Pfam" id="PF04366">
    <property type="entry name" value="Ysc84"/>
    <property type="match status" value="1"/>
</dbReference>
<keyword evidence="6" id="KW-1185">Reference proteome</keyword>
<feature type="compositionally biased region" description="Gly residues" evidence="3">
    <location>
        <begin position="255"/>
        <end position="264"/>
    </location>
</feature>
<dbReference type="Gene3D" id="2.30.30.40">
    <property type="entry name" value="SH3 Domains"/>
    <property type="match status" value="1"/>
</dbReference>
<dbReference type="GO" id="GO:0035091">
    <property type="term" value="F:phosphatidylinositol binding"/>
    <property type="evidence" value="ECO:0007669"/>
    <property type="project" value="TreeGrafter"/>
</dbReference>
<reference evidence="5" key="1">
    <citation type="submission" date="2023-10" db="EMBL/GenBank/DDBJ databases">
        <authorList>
            <person name="Noh H."/>
        </authorList>
    </citation>
    <scope>NUCLEOTIDE SEQUENCE</scope>
    <source>
        <strain evidence="5">DUCC4014</strain>
    </source>
</reference>
<dbReference type="GO" id="GO:0051017">
    <property type="term" value="P:actin filament bundle assembly"/>
    <property type="evidence" value="ECO:0007669"/>
    <property type="project" value="TreeGrafter"/>
</dbReference>
<dbReference type="SUPFAM" id="SSF50044">
    <property type="entry name" value="SH3-domain"/>
    <property type="match status" value="1"/>
</dbReference>
<feature type="region of interest" description="Disordered" evidence="3">
    <location>
        <begin position="255"/>
        <end position="510"/>
    </location>
</feature>
<dbReference type="GO" id="GO:0030479">
    <property type="term" value="C:actin cortical patch"/>
    <property type="evidence" value="ECO:0007669"/>
    <property type="project" value="TreeGrafter"/>
</dbReference>
<name>A0AAF0YH05_9TREE</name>
<proteinExistence type="inferred from homology"/>
<dbReference type="InterPro" id="IPR033643">
    <property type="entry name" value="SYLF_SH3YL1-like"/>
</dbReference>
<dbReference type="PRINTS" id="PR00452">
    <property type="entry name" value="SH3DOMAIN"/>
</dbReference>
<gene>
    <name evidence="5" type="primary">SPAPJ696.02_1</name>
    <name evidence="5" type="ORF">LOC62_06G008415</name>
</gene>
<dbReference type="GO" id="GO:0051666">
    <property type="term" value="P:actin cortical patch localization"/>
    <property type="evidence" value="ECO:0007669"/>
    <property type="project" value="TreeGrafter"/>
</dbReference>
<dbReference type="CDD" id="cd11525">
    <property type="entry name" value="SYLF_SH3YL1_like"/>
    <property type="match status" value="1"/>
</dbReference>
<dbReference type="PANTHER" id="PTHR15629">
    <property type="entry name" value="SH3YL1 PROTEIN"/>
    <property type="match status" value="1"/>
</dbReference>
<dbReference type="GeneID" id="87811581"/>
<dbReference type="GO" id="GO:0051015">
    <property type="term" value="F:actin filament binding"/>
    <property type="evidence" value="ECO:0007669"/>
    <property type="project" value="TreeGrafter"/>
</dbReference>
<feature type="compositionally biased region" description="Basic residues" evidence="3">
    <location>
        <begin position="534"/>
        <end position="544"/>
    </location>
</feature>
<feature type="region of interest" description="Disordered" evidence="3">
    <location>
        <begin position="531"/>
        <end position="585"/>
    </location>
</feature>
<sequence length="674" mass="71883">MGFNTPLPLSLRDECKKAAKIVRSFIDVNNNGLDKVIPRSVLEKAHGFAIFTVAKAGFLVSARAGSGLVIARLDDGSWSPPSALAVGGMGFGGQAGAEVTDFLVVLNSRSAVASFMSAGSFTLGGNLSIAVGPLGRNAEASGAVNTKAQLAAMYSYSKTRGLFGGVSVEGSVIAERQDANRIAYGGNPTAKQILTGQFDPPDWAYLLIDVLDDATTRPGMENWVQDDPEDAKAMGTGWNANGRNEKKGSGYAFGEGVGAGGTSPAGGRKRSGSIMSLGYKDKSQHEQVFRDSRTVDTRFVDPYDDNPWDGSKRRGSNNGSPRGSGNVTPVMEQGRPPPNRPWEAKRASSYIPFSSSMNFNPAKKGERRMTGPSSETYNASDGPGGVTRSRASSIARPYEQKATPSPFADLDSIGGRARSGSTPVRGSTPARGSPDLIGDWSSQRQHSPARSDRGQSSDLLGQWENGTNGVTASFARLNTGSPARGNRSRANSSLQNSTLPFPDIAEDKTTSNFAASRRDWEAPYEAPEDIVAATKRRERNRRVSNHVPSRSSDAEDPFSSYDDMPSSRDFSPPRRAPASSRKESAADEGYARAVALFDFRGGQSGDLAFTKGQVVVVLNSVGDGEWWTGRQPGDSKEGIFPASYVEVLEIPVSLKSDMTRTLLKSRVLGLDDFD</sequence>
<evidence type="ECO:0000259" key="4">
    <source>
        <dbReference type="SMART" id="SM00326"/>
    </source>
</evidence>
<dbReference type="RefSeq" id="XP_062630930.1">
    <property type="nucleotide sequence ID" value="XM_062774946.1"/>
</dbReference>
<feature type="compositionally biased region" description="Basic and acidic residues" evidence="3">
    <location>
        <begin position="279"/>
        <end position="301"/>
    </location>
</feature>
<dbReference type="InterPro" id="IPR051702">
    <property type="entry name" value="SH3_domain_YSC84-like"/>
</dbReference>
<dbReference type="PANTHER" id="PTHR15629:SF2">
    <property type="entry name" value="SH3 DOMAIN-CONTAINING YSC84-LIKE PROTEIN 1"/>
    <property type="match status" value="1"/>
</dbReference>
<dbReference type="InterPro" id="IPR007461">
    <property type="entry name" value="Ysc84_actin-binding"/>
</dbReference>
<accession>A0AAF0YH05</accession>
<dbReference type="AlphaFoldDB" id="A0AAF0YH05"/>
<dbReference type="Proteomes" id="UP000827549">
    <property type="component" value="Chromosome 6"/>
</dbReference>
<dbReference type="EMBL" id="CP086719">
    <property type="protein sequence ID" value="WOO84904.1"/>
    <property type="molecule type" value="Genomic_DNA"/>
</dbReference>
<organism evidence="5 6">
    <name type="scientific">Vanrija pseudolonga</name>
    <dbReference type="NCBI Taxonomy" id="143232"/>
    <lineage>
        <taxon>Eukaryota</taxon>
        <taxon>Fungi</taxon>
        <taxon>Dikarya</taxon>
        <taxon>Basidiomycota</taxon>
        <taxon>Agaricomycotina</taxon>
        <taxon>Tremellomycetes</taxon>
        <taxon>Trichosporonales</taxon>
        <taxon>Trichosporonaceae</taxon>
        <taxon>Vanrija</taxon>
    </lineage>
</organism>
<dbReference type="InterPro" id="IPR036028">
    <property type="entry name" value="SH3-like_dom_sf"/>
</dbReference>
<evidence type="ECO:0000256" key="2">
    <source>
        <dbReference type="ARBA" id="ARBA00022443"/>
    </source>
</evidence>